<feature type="transmembrane region" description="Helical" evidence="7">
    <location>
        <begin position="46"/>
        <end position="68"/>
    </location>
</feature>
<organism evidence="8 9">
    <name type="scientific">Faecalibacillus intestinalis</name>
    <dbReference type="NCBI Taxonomy" id="1982626"/>
    <lineage>
        <taxon>Bacteria</taxon>
        <taxon>Bacillati</taxon>
        <taxon>Bacillota</taxon>
        <taxon>Erysipelotrichia</taxon>
        <taxon>Erysipelotrichales</taxon>
        <taxon>Coprobacillaceae</taxon>
        <taxon>Faecalibacillus</taxon>
    </lineage>
</organism>
<feature type="transmembrane region" description="Helical" evidence="7">
    <location>
        <begin position="12"/>
        <end position="31"/>
    </location>
</feature>
<dbReference type="RefSeq" id="WP_227352010.1">
    <property type="nucleotide sequence ID" value="NZ_JAJDKX010000007.1"/>
</dbReference>
<dbReference type="Gene3D" id="3.40.50.300">
    <property type="entry name" value="P-loop containing nucleotide triphosphate hydrolases"/>
    <property type="match status" value="2"/>
</dbReference>
<evidence type="ECO:0000313" key="9">
    <source>
        <dbReference type="Proteomes" id="UP001204814"/>
    </source>
</evidence>
<dbReference type="PANTHER" id="PTHR37937:SF1">
    <property type="entry name" value="CONJUGATIVE TRANSFER: DNA TRANSPORT"/>
    <property type="match status" value="1"/>
</dbReference>
<keyword evidence="6 7" id="KW-0472">Membrane</keyword>
<dbReference type="SUPFAM" id="SSF52540">
    <property type="entry name" value="P-loop containing nucleoside triphosphate hydrolases"/>
    <property type="match status" value="1"/>
</dbReference>
<dbReference type="GO" id="GO:0005886">
    <property type="term" value="C:plasma membrane"/>
    <property type="evidence" value="ECO:0007669"/>
    <property type="project" value="UniProtKB-SubCell"/>
</dbReference>
<dbReference type="InterPro" id="IPR051539">
    <property type="entry name" value="T4SS-coupling_protein"/>
</dbReference>
<evidence type="ECO:0000256" key="7">
    <source>
        <dbReference type="SAM" id="Phobius"/>
    </source>
</evidence>
<dbReference type="Proteomes" id="UP001204814">
    <property type="component" value="Unassembled WGS sequence"/>
</dbReference>
<evidence type="ECO:0000256" key="4">
    <source>
        <dbReference type="ARBA" id="ARBA00022692"/>
    </source>
</evidence>
<evidence type="ECO:0000256" key="3">
    <source>
        <dbReference type="ARBA" id="ARBA00022475"/>
    </source>
</evidence>
<comment type="subcellular location">
    <subcellularLocation>
        <location evidence="1">Cell membrane</location>
        <topology evidence="1">Multi-pass membrane protein</topology>
    </subcellularLocation>
</comment>
<gene>
    <name evidence="8" type="ORF">NE542_03380</name>
</gene>
<dbReference type="InterPro" id="IPR003688">
    <property type="entry name" value="TraG/VirD4"/>
</dbReference>
<dbReference type="PANTHER" id="PTHR37937">
    <property type="entry name" value="CONJUGATIVE TRANSFER: DNA TRANSPORT"/>
    <property type="match status" value="1"/>
</dbReference>
<evidence type="ECO:0000256" key="2">
    <source>
        <dbReference type="ARBA" id="ARBA00008806"/>
    </source>
</evidence>
<dbReference type="AlphaFoldDB" id="A0AAP2UDU1"/>
<comment type="caution">
    <text evidence="8">The sequence shown here is derived from an EMBL/GenBank/DDBJ whole genome shotgun (WGS) entry which is preliminary data.</text>
</comment>
<reference evidence="8" key="1">
    <citation type="submission" date="2022-06" db="EMBL/GenBank/DDBJ databases">
        <title>Isolation of gut microbiota from human fecal samples.</title>
        <authorList>
            <person name="Pamer E.G."/>
            <person name="Barat B."/>
            <person name="Waligurski E."/>
            <person name="Medina S."/>
            <person name="Paddock L."/>
            <person name="Mostad J."/>
        </authorList>
    </citation>
    <scope>NUCLEOTIDE SEQUENCE</scope>
    <source>
        <strain evidence="8">DFI.6.24</strain>
    </source>
</reference>
<comment type="similarity">
    <text evidence="2">Belongs to the VirD4/TraG family.</text>
</comment>
<name>A0AAP2UDU1_9FIRM</name>
<evidence type="ECO:0000256" key="5">
    <source>
        <dbReference type="ARBA" id="ARBA00022989"/>
    </source>
</evidence>
<dbReference type="EMBL" id="JANGBO010000001">
    <property type="protein sequence ID" value="MCQ5060878.1"/>
    <property type="molecule type" value="Genomic_DNA"/>
</dbReference>
<dbReference type="CDD" id="cd01127">
    <property type="entry name" value="TrwB_TraG_TraD_VirD4"/>
    <property type="match status" value="2"/>
</dbReference>
<keyword evidence="3" id="KW-1003">Cell membrane</keyword>
<proteinExistence type="inferred from homology"/>
<protein>
    <submittedName>
        <fullName evidence="8">Type IV secretory system conjugative DNA transfer family protein</fullName>
    </submittedName>
</protein>
<accession>A0AAP2UDU1</accession>
<evidence type="ECO:0000256" key="6">
    <source>
        <dbReference type="ARBA" id="ARBA00023136"/>
    </source>
</evidence>
<dbReference type="InterPro" id="IPR027417">
    <property type="entry name" value="P-loop_NTPase"/>
</dbReference>
<keyword evidence="5 7" id="KW-1133">Transmembrane helix</keyword>
<sequence>MSYINNKIKYTFFIGIAVSFFSSMQISYNLSKTGITFNPLYAFDNLYLLLGCIAFGMIPAIMLILNNLETLGKDNRNYSKLVNVNYFKENFNKIIFNQNAEIVENRQLFLTNDIRTQINIWTKEHKLEFLKIPLSKQNLGFGIFFVTGKNYVYVDNADHHTLIIGTTGSGKSFSFILPMLCLLAMTGESGLCVDIKGELSQATAELFKSKGYRVYFLDFIEPQNSDCWNPLYLGSHEYMKQLKTKNEQENYLKNKLEKGKEEFEILHGNVAVFDGKEFIGRNEAGDYIYNEENNSFLTDADFSQAQEYLRDVVQAITEGKKQGQDQEFWNQEAGRILEGYVHLLCETGNINVVNIPAINKLMLDGDEVKRKTTRSEITFLQYYLKNYKTNFDISKERLSSYVDSAEQTRKSSRNVLTKHLTSIVTNDAIKKILSNNTIDLENIDSYKTMIFLKVHDEKQTYYPLVTLFIKQLWQCLVKETRKNSNLRLKHPFNILFDEMGQFPKFQEITNILTAGRSRGVRMNMVVQGFDQLESAYGKNEAQTIRSNATNLVYLLSKDYQTLEEISKTLGTKKTSKAKEERVVTVDRLKNFKLGEVLIMGDRGKSLITNVLPFNKYNYYKNLKKYNVRDIPKKEPKYFDIKKEIEMRENMNEQ</sequence>
<dbReference type="Pfam" id="PF02534">
    <property type="entry name" value="T4SS-DNA_transf"/>
    <property type="match status" value="2"/>
</dbReference>
<keyword evidence="4 7" id="KW-0812">Transmembrane</keyword>
<evidence type="ECO:0000256" key="1">
    <source>
        <dbReference type="ARBA" id="ARBA00004651"/>
    </source>
</evidence>
<evidence type="ECO:0000313" key="8">
    <source>
        <dbReference type="EMBL" id="MCQ5060878.1"/>
    </source>
</evidence>